<feature type="region of interest" description="Disordered" evidence="14">
    <location>
        <begin position="73"/>
        <end position="115"/>
    </location>
</feature>
<feature type="compositionally biased region" description="Basic and acidic residues" evidence="14">
    <location>
        <begin position="76"/>
        <end position="90"/>
    </location>
</feature>
<feature type="region of interest" description="Disordered" evidence="14">
    <location>
        <begin position="759"/>
        <end position="785"/>
    </location>
</feature>
<evidence type="ECO:0000256" key="5">
    <source>
        <dbReference type="ARBA" id="ARBA00022673"/>
    </source>
</evidence>
<dbReference type="InterPro" id="IPR024862">
    <property type="entry name" value="TRPV"/>
</dbReference>
<evidence type="ECO:0000256" key="12">
    <source>
        <dbReference type="ARBA" id="ARBA00023303"/>
    </source>
</evidence>
<feature type="compositionally biased region" description="Polar residues" evidence="14">
    <location>
        <begin position="836"/>
        <end position="846"/>
    </location>
</feature>
<dbReference type="Gene3D" id="1.25.40.20">
    <property type="entry name" value="Ankyrin repeat-containing domain"/>
    <property type="match status" value="1"/>
</dbReference>
<dbReference type="InterPro" id="IPR036770">
    <property type="entry name" value="Ankyrin_rpt-contain_sf"/>
</dbReference>
<evidence type="ECO:0000256" key="14">
    <source>
        <dbReference type="SAM" id="MobiDB-lite"/>
    </source>
</evidence>
<evidence type="ECO:0000256" key="15">
    <source>
        <dbReference type="SAM" id="Phobius"/>
    </source>
</evidence>
<feature type="repeat" description="ANK" evidence="13">
    <location>
        <begin position="197"/>
        <end position="229"/>
    </location>
</feature>
<dbReference type="AlphaFoldDB" id="A0ABD0J657"/>
<keyword evidence="2" id="KW-0813">Transport</keyword>
<comment type="caution">
    <text evidence="17">The sequence shown here is derived from an EMBL/GenBank/DDBJ whole genome shotgun (WGS) entry which is preliminary data.</text>
</comment>
<keyword evidence="3" id="KW-1003">Cell membrane</keyword>
<evidence type="ECO:0000259" key="16">
    <source>
        <dbReference type="Pfam" id="PF00520"/>
    </source>
</evidence>
<keyword evidence="18" id="KW-1185">Reference proteome</keyword>
<keyword evidence="13" id="KW-0040">ANK repeat</keyword>
<evidence type="ECO:0000256" key="13">
    <source>
        <dbReference type="PROSITE-ProRule" id="PRU00023"/>
    </source>
</evidence>
<keyword evidence="4" id="KW-0109">Calcium transport</keyword>
<evidence type="ECO:0000256" key="9">
    <source>
        <dbReference type="ARBA" id="ARBA00022989"/>
    </source>
</evidence>
<reference evidence="17 18" key="1">
    <citation type="journal article" date="2023" name="Sci. Data">
        <title>Genome assembly of the Korean intertidal mud-creeper Batillaria attramentaria.</title>
        <authorList>
            <person name="Patra A.K."/>
            <person name="Ho P.T."/>
            <person name="Jun S."/>
            <person name="Lee S.J."/>
            <person name="Kim Y."/>
            <person name="Won Y.J."/>
        </authorList>
    </citation>
    <scope>NUCLEOTIDE SEQUENCE [LARGE SCALE GENOMIC DNA]</scope>
    <source>
        <strain evidence="17">Wonlab-2016</strain>
    </source>
</reference>
<evidence type="ECO:0000256" key="8">
    <source>
        <dbReference type="ARBA" id="ARBA00022837"/>
    </source>
</evidence>
<dbReference type="InterPro" id="IPR005821">
    <property type="entry name" value="Ion_trans_dom"/>
</dbReference>
<feature type="region of interest" description="Disordered" evidence="14">
    <location>
        <begin position="808"/>
        <end position="963"/>
    </location>
</feature>
<evidence type="ECO:0000256" key="6">
    <source>
        <dbReference type="ARBA" id="ARBA00022692"/>
    </source>
</evidence>
<keyword evidence="11 15" id="KW-0472">Membrane</keyword>
<feature type="transmembrane region" description="Helical" evidence="15">
    <location>
        <begin position="534"/>
        <end position="557"/>
    </location>
</feature>
<keyword evidence="6 15" id="KW-0812">Transmembrane</keyword>
<gene>
    <name evidence="17" type="ORF">BaRGS_00038303</name>
</gene>
<dbReference type="GO" id="GO:0005262">
    <property type="term" value="F:calcium channel activity"/>
    <property type="evidence" value="ECO:0007669"/>
    <property type="project" value="UniProtKB-KW"/>
</dbReference>
<feature type="compositionally biased region" description="Basic residues" evidence="14">
    <location>
        <begin position="847"/>
        <end position="857"/>
    </location>
</feature>
<dbReference type="Gene3D" id="1.10.287.70">
    <property type="match status" value="1"/>
</dbReference>
<feature type="compositionally biased region" description="Polar residues" evidence="14">
    <location>
        <begin position="899"/>
        <end position="912"/>
    </location>
</feature>
<sequence length="963" mass="108953">MSSSETPKTEHSYDKALKEIEENIIRGREQEVIKQLESLTGNYKEDLANYTLGPPQEDVSLLQLAAFFHRPKKLHKSDQEKNEATEKNADEDISISGSKEKKMADATGDTTASDEEAAARESVVFKMAEKCPSLIWKQRKDHFEGQNVLHTIVSKKDVGLTKAVLSLCDKDEKDPERKRHILKTKAKGSSFRATIMMGELPLSIAALTFNDEMVELLLREGARIYTRTSRGDTVFHTLVRYVYYYPDKAKDVKTMIVKLHKLLSPQSGPGSYILHEADQRDVWLMENEDRLTALRLSAKLAQPELFKLILGLKGVYVHFNFKDGPFDSLRCDITEIDAVACRIWFDENILSKDLTKNKVSPDTKRADGMTSTAARPTTVGCCPDLDAPSPTATAGSKKTRTPQKRGRVSILEIICETGRFEKALEMLSTYVVKSIIREKWRHYLPLFVIWFIAHVILMVFFTTYAVYKARIIRCQELQQLNTTGATGASSAEEAFVRGGAIVAVPVAVFLLFWEVVRRLWQKQPFKPRLIHHNGVYRILLVIFALSLLADSICYFANRAVPDNNHCLVLALLVGWWFMTFFLRPFRKFSFLTVMLQKVLLGDLLRFGVIILLVLLAFSVAMYITYLPTPGPLPEEFEDMGVTLLTMFNLMLGLTEIQILYTAPYPWLAILLFVVFTLLVYLLMLNALIAMMSNTCSIVAQNRETLKELQRLSVVLMLESMLKPFKMWHCCGTEQKVARYNIDDKHAADPETRIFMTVTQVQRDDSSDAEPEPDSTASDAYDQMFTDDDQSTDLIGAYTRQLLRLEGTFRGGSHGDLQNTGGSSIRVETEEDCAKPISQSKKTTQSQTRKRSSRKKPKQTSQVGRLDSPSSESKRVRSKSADDGERRWLEETDLADPKSRSLTFENSSLNVSQDLRAKQESAERKDIPGHSNNGQSRRPARPLRTTSPDIHVIGPKGHQILLDD</sequence>
<dbReference type="PANTHER" id="PTHR10582">
    <property type="entry name" value="TRANSIENT RECEPTOR POTENTIAL ION CHANNEL PROTEIN"/>
    <property type="match status" value="1"/>
</dbReference>
<dbReference type="SUPFAM" id="SSF48403">
    <property type="entry name" value="Ankyrin repeat"/>
    <property type="match status" value="1"/>
</dbReference>
<keyword evidence="7" id="KW-0677">Repeat</keyword>
<keyword evidence="8" id="KW-0106">Calcium</keyword>
<feature type="domain" description="Ion transport" evidence="16">
    <location>
        <begin position="509"/>
        <end position="699"/>
    </location>
</feature>
<dbReference type="PROSITE" id="PS50088">
    <property type="entry name" value="ANK_REPEAT"/>
    <property type="match status" value="1"/>
</dbReference>
<keyword evidence="9 15" id="KW-1133">Transmembrane helix</keyword>
<evidence type="ECO:0000256" key="2">
    <source>
        <dbReference type="ARBA" id="ARBA00022448"/>
    </source>
</evidence>
<evidence type="ECO:0000256" key="7">
    <source>
        <dbReference type="ARBA" id="ARBA00022737"/>
    </source>
</evidence>
<dbReference type="GO" id="GO:0005886">
    <property type="term" value="C:plasma membrane"/>
    <property type="evidence" value="ECO:0007669"/>
    <property type="project" value="UniProtKB-SubCell"/>
</dbReference>
<keyword evidence="10" id="KW-0406">Ion transport</keyword>
<feature type="transmembrane region" description="Helical" evidence="15">
    <location>
        <begin position="667"/>
        <end position="691"/>
    </location>
</feature>
<feature type="transmembrane region" description="Helical" evidence="15">
    <location>
        <begin position="639"/>
        <end position="660"/>
    </location>
</feature>
<dbReference type="EMBL" id="JACVVK020000611">
    <property type="protein sequence ID" value="KAK7462652.1"/>
    <property type="molecule type" value="Genomic_DNA"/>
</dbReference>
<feature type="compositionally biased region" description="Polar residues" evidence="14">
    <location>
        <begin position="858"/>
        <end position="870"/>
    </location>
</feature>
<dbReference type="PROSITE" id="PS50297">
    <property type="entry name" value="ANK_REP_REGION"/>
    <property type="match status" value="1"/>
</dbReference>
<evidence type="ECO:0000256" key="4">
    <source>
        <dbReference type="ARBA" id="ARBA00022568"/>
    </source>
</evidence>
<dbReference type="Proteomes" id="UP001519460">
    <property type="component" value="Unassembled WGS sequence"/>
</dbReference>
<feature type="transmembrane region" description="Helical" evidence="15">
    <location>
        <begin position="494"/>
        <end position="513"/>
    </location>
</feature>
<evidence type="ECO:0000256" key="10">
    <source>
        <dbReference type="ARBA" id="ARBA00023065"/>
    </source>
</evidence>
<proteinExistence type="predicted"/>
<feature type="transmembrane region" description="Helical" evidence="15">
    <location>
        <begin position="603"/>
        <end position="627"/>
    </location>
</feature>
<evidence type="ECO:0000313" key="18">
    <source>
        <dbReference type="Proteomes" id="UP001519460"/>
    </source>
</evidence>
<dbReference type="Pfam" id="PF00520">
    <property type="entry name" value="Ion_trans"/>
    <property type="match status" value="1"/>
</dbReference>
<feature type="compositionally biased region" description="Basic and acidic residues" evidence="14">
    <location>
        <begin position="914"/>
        <end position="927"/>
    </location>
</feature>
<evidence type="ECO:0000256" key="3">
    <source>
        <dbReference type="ARBA" id="ARBA00022475"/>
    </source>
</evidence>
<dbReference type="InterPro" id="IPR002110">
    <property type="entry name" value="Ankyrin_rpt"/>
</dbReference>
<comment type="subcellular location">
    <subcellularLocation>
        <location evidence="1">Cell membrane</location>
        <topology evidence="1">Multi-pass membrane protein</topology>
    </subcellularLocation>
</comment>
<evidence type="ECO:0000313" key="17">
    <source>
        <dbReference type="EMBL" id="KAK7462652.1"/>
    </source>
</evidence>
<keyword evidence="12" id="KW-0407">Ion channel</keyword>
<feature type="transmembrane region" description="Helical" evidence="15">
    <location>
        <begin position="563"/>
        <end position="582"/>
    </location>
</feature>
<evidence type="ECO:0000256" key="11">
    <source>
        <dbReference type="ARBA" id="ARBA00023136"/>
    </source>
</evidence>
<accession>A0ABD0J657</accession>
<protein>
    <recommendedName>
        <fullName evidence="16">Ion transport domain-containing protein</fullName>
    </recommendedName>
</protein>
<keyword evidence="5" id="KW-0107">Calcium channel</keyword>
<organism evidence="17 18">
    <name type="scientific">Batillaria attramentaria</name>
    <dbReference type="NCBI Taxonomy" id="370345"/>
    <lineage>
        <taxon>Eukaryota</taxon>
        <taxon>Metazoa</taxon>
        <taxon>Spiralia</taxon>
        <taxon>Lophotrochozoa</taxon>
        <taxon>Mollusca</taxon>
        <taxon>Gastropoda</taxon>
        <taxon>Caenogastropoda</taxon>
        <taxon>Sorbeoconcha</taxon>
        <taxon>Cerithioidea</taxon>
        <taxon>Batillariidae</taxon>
        <taxon>Batillaria</taxon>
    </lineage>
</organism>
<evidence type="ECO:0000256" key="1">
    <source>
        <dbReference type="ARBA" id="ARBA00004651"/>
    </source>
</evidence>
<dbReference type="PANTHER" id="PTHR10582:SF2">
    <property type="entry name" value="INACTIVE"/>
    <property type="match status" value="1"/>
</dbReference>
<feature type="compositionally biased region" description="Basic and acidic residues" evidence="14">
    <location>
        <begin position="871"/>
        <end position="898"/>
    </location>
</feature>
<feature type="transmembrane region" description="Helical" evidence="15">
    <location>
        <begin position="443"/>
        <end position="467"/>
    </location>
</feature>
<name>A0ABD0J657_9CAEN</name>